<evidence type="ECO:0000256" key="4">
    <source>
        <dbReference type="ARBA" id="ARBA00022840"/>
    </source>
</evidence>
<accession>C1LH39</accession>
<feature type="compositionally biased region" description="Basic and acidic residues" evidence="9">
    <location>
        <begin position="279"/>
        <end position="289"/>
    </location>
</feature>
<comment type="function">
    <text evidence="8">RNA helicase.</text>
</comment>
<dbReference type="Gene3D" id="3.40.50.300">
    <property type="entry name" value="P-loop containing nucleotide triphosphate hydrolases"/>
    <property type="match status" value="2"/>
</dbReference>
<dbReference type="InterPro" id="IPR001650">
    <property type="entry name" value="Helicase_C-like"/>
</dbReference>
<evidence type="ECO:0000256" key="5">
    <source>
        <dbReference type="ARBA" id="ARBA00022884"/>
    </source>
</evidence>
<keyword evidence="5 8" id="KW-0694">RNA-binding</keyword>
<protein>
    <recommendedName>
        <fullName evidence="8">ATP-dependent RNA helicase</fullName>
        <ecNumber evidence="8">3.6.4.13</ecNumber>
    </recommendedName>
</protein>
<keyword evidence="2 7" id="KW-0378">Hydrolase</keyword>
<evidence type="ECO:0000259" key="11">
    <source>
        <dbReference type="PROSITE" id="PS51194"/>
    </source>
</evidence>
<proteinExistence type="evidence at transcript level"/>
<dbReference type="AlphaFoldDB" id="C1LH39"/>
<dbReference type="PROSITE" id="PS00039">
    <property type="entry name" value="DEAD_ATP_HELICASE"/>
    <property type="match status" value="1"/>
</dbReference>
<dbReference type="SUPFAM" id="SSF52540">
    <property type="entry name" value="P-loop containing nucleoside triphosphate hydrolases"/>
    <property type="match status" value="2"/>
</dbReference>
<dbReference type="Pfam" id="PF00271">
    <property type="entry name" value="Helicase_C"/>
    <property type="match status" value="1"/>
</dbReference>
<organism evidence="13">
    <name type="scientific">Schistosoma japonicum</name>
    <name type="common">Blood fluke</name>
    <dbReference type="NCBI Taxonomy" id="6182"/>
    <lineage>
        <taxon>Eukaryota</taxon>
        <taxon>Metazoa</taxon>
        <taxon>Spiralia</taxon>
        <taxon>Lophotrochozoa</taxon>
        <taxon>Platyhelminthes</taxon>
        <taxon>Trematoda</taxon>
        <taxon>Digenea</taxon>
        <taxon>Strigeidida</taxon>
        <taxon>Schistosomatoidea</taxon>
        <taxon>Schistosomatidae</taxon>
        <taxon>Schistosoma</taxon>
    </lineage>
</organism>
<evidence type="ECO:0000256" key="7">
    <source>
        <dbReference type="RuleBase" id="RU000492"/>
    </source>
</evidence>
<dbReference type="EMBL" id="FN318288">
    <property type="protein sequence ID" value="CAX74017.1"/>
    <property type="molecule type" value="mRNA"/>
</dbReference>
<evidence type="ECO:0000256" key="3">
    <source>
        <dbReference type="ARBA" id="ARBA00022806"/>
    </source>
</evidence>
<name>C1LH39_SCHJA</name>
<dbReference type="InterPro" id="IPR011545">
    <property type="entry name" value="DEAD/DEAH_box_helicase_dom"/>
</dbReference>
<sequence length="707" mass="79675">MTSWESLKLPEYIVKAISDCNLQSPTSIQLKAIPPALHDSFDILGSAPTGSGKTLAFGIPLITKILRIKRFENQTCGGESTTSQREHERSEVTVHTKPFGKKRKKKDEAKIYSGLDFIEELDVDTGEVRAVHSLGSPVKADNKILASVKLPCLARNSNGNRVYGLVLVPTRELAIQVSQHIRALTRYIDCIRIETIVGGISVDKQLRLLQRCPDILVATPGRLWHFIQQGEPHVLTLHNVNVVVVDEADRMIEANHFDDLRAIFDWLHSESSTSNQDEENNKIPRSENKSKHKRKYKLVENSDNSYMIKIQRQTLIFSATLTFVHNGALKPGTGSRNHKLLLNNKSVMTKKLKLAALREMFGLKKSAKIIDLSSNQPNNQLAANNSPLYHSTCPDGLSESRSLCPNQPCKDIRLFWFIAFGRHFTSNHSNQRCLIFLNSKSGVRRLAGVLRQLLSSGAFLVSGYPSPQYVNVLHADMIQKQRLRSLERFQADSNGILLASDVAARGLDLASSDVVNETTGVSWVIHFDVPRTAELYIHRSGRTARANRQGTSVLFISPNEIVLWRRIAVSLQRTNPELNDFSIQPTNIQLTVCEQIVNLAKQIDVEEHRNSRKIANDNWFTKAAKDANILLDDDYDDKSGDEENSGKRKQLKKTFDNIKVLKLQLRQLVDFSRRKLLKEINGQRENFHPSSIKTLSKVKLIKKLSAQ</sequence>
<evidence type="ECO:0000313" key="13">
    <source>
        <dbReference type="EMBL" id="CAX74017.1"/>
    </source>
</evidence>
<reference evidence="13" key="2">
    <citation type="submission" date="2009-03" db="EMBL/GenBank/DDBJ databases">
        <authorList>
            <person name="Gang L."/>
        </authorList>
    </citation>
    <scope>NUCLEOTIDE SEQUENCE</scope>
    <source>
        <strain evidence="13">Anhui</strain>
    </source>
</reference>
<dbReference type="SMART" id="SM00487">
    <property type="entry name" value="DEXDc"/>
    <property type="match status" value="1"/>
</dbReference>
<dbReference type="CDD" id="cd18787">
    <property type="entry name" value="SF2_C_DEAD"/>
    <property type="match status" value="1"/>
</dbReference>
<evidence type="ECO:0000259" key="12">
    <source>
        <dbReference type="PROSITE" id="PS51195"/>
    </source>
</evidence>
<keyword evidence="1 7" id="KW-0547">Nucleotide-binding</keyword>
<feature type="domain" description="Helicase C-terminal" evidence="11">
    <location>
        <begin position="413"/>
        <end position="589"/>
    </location>
</feature>
<dbReference type="InterPro" id="IPR027417">
    <property type="entry name" value="P-loop_NTPase"/>
</dbReference>
<evidence type="ECO:0000256" key="6">
    <source>
        <dbReference type="PROSITE-ProRule" id="PRU00552"/>
    </source>
</evidence>
<evidence type="ECO:0000256" key="2">
    <source>
        <dbReference type="ARBA" id="ARBA00022801"/>
    </source>
</evidence>
<comment type="catalytic activity">
    <reaction evidence="8">
        <text>ATP + H2O = ADP + phosphate + H(+)</text>
        <dbReference type="Rhea" id="RHEA:13065"/>
        <dbReference type="ChEBI" id="CHEBI:15377"/>
        <dbReference type="ChEBI" id="CHEBI:15378"/>
        <dbReference type="ChEBI" id="CHEBI:30616"/>
        <dbReference type="ChEBI" id="CHEBI:43474"/>
        <dbReference type="ChEBI" id="CHEBI:456216"/>
        <dbReference type="EC" id="3.6.4.13"/>
    </reaction>
</comment>
<evidence type="ECO:0000256" key="9">
    <source>
        <dbReference type="SAM" id="MobiDB-lite"/>
    </source>
</evidence>
<reference evidence="13" key="1">
    <citation type="journal article" date="2009" name="Nature">
        <title>The Schistosoma japonicum genome reveals features of host-parasite interplay.</title>
        <authorList>
            <person name="Liu F."/>
            <person name="Zhou Y."/>
            <person name="Wang Z.Q."/>
            <person name="Lu G."/>
            <person name="Zheng H."/>
            <person name="Brindley P.J."/>
            <person name="McManus D.P."/>
            <person name="Blair D."/>
            <person name="Zhang Q.H."/>
            <person name="Zhong Y."/>
            <person name="Wang S."/>
            <person name="Han Z.G."/>
            <person name="Chen Z."/>
        </authorList>
    </citation>
    <scope>NUCLEOTIDE SEQUENCE</scope>
    <source>
        <strain evidence="13">Anhui</strain>
    </source>
</reference>
<dbReference type="PROSITE" id="PS51194">
    <property type="entry name" value="HELICASE_CTER"/>
    <property type="match status" value="1"/>
</dbReference>
<evidence type="ECO:0000256" key="1">
    <source>
        <dbReference type="ARBA" id="ARBA00022741"/>
    </source>
</evidence>
<feature type="region of interest" description="Disordered" evidence="9">
    <location>
        <begin position="272"/>
        <end position="294"/>
    </location>
</feature>
<dbReference type="InterPro" id="IPR014001">
    <property type="entry name" value="Helicase_ATP-bd"/>
</dbReference>
<keyword evidence="4 7" id="KW-0067">ATP-binding</keyword>
<dbReference type="EC" id="3.6.4.13" evidence="8"/>
<evidence type="ECO:0000259" key="10">
    <source>
        <dbReference type="PROSITE" id="PS51192"/>
    </source>
</evidence>
<feature type="domain" description="DEAD-box RNA helicase Q" evidence="12">
    <location>
        <begin position="2"/>
        <end position="30"/>
    </location>
</feature>
<dbReference type="PROSITE" id="PS51195">
    <property type="entry name" value="Q_MOTIF"/>
    <property type="match status" value="1"/>
</dbReference>
<dbReference type="GO" id="GO:0003723">
    <property type="term" value="F:RNA binding"/>
    <property type="evidence" value="ECO:0007669"/>
    <property type="project" value="UniProtKB-UniRule"/>
</dbReference>
<comment type="similarity">
    <text evidence="7">Belongs to the DEAD box helicase family.</text>
</comment>
<dbReference type="PROSITE" id="PS51192">
    <property type="entry name" value="HELICASE_ATP_BIND_1"/>
    <property type="match status" value="1"/>
</dbReference>
<dbReference type="InterPro" id="IPR014014">
    <property type="entry name" value="RNA_helicase_DEAD_Q_motif"/>
</dbReference>
<comment type="domain">
    <text evidence="8">The Q motif is unique to and characteristic of the DEAD box family of RNA helicases and controls ATP binding and hydrolysis.</text>
</comment>
<dbReference type="Pfam" id="PF00270">
    <property type="entry name" value="DEAD"/>
    <property type="match status" value="1"/>
</dbReference>
<dbReference type="GO" id="GO:0005524">
    <property type="term" value="F:ATP binding"/>
    <property type="evidence" value="ECO:0007669"/>
    <property type="project" value="UniProtKB-UniRule"/>
</dbReference>
<dbReference type="GO" id="GO:0016887">
    <property type="term" value="F:ATP hydrolysis activity"/>
    <property type="evidence" value="ECO:0007669"/>
    <property type="project" value="RHEA"/>
</dbReference>
<evidence type="ECO:0000256" key="8">
    <source>
        <dbReference type="RuleBase" id="RU365068"/>
    </source>
</evidence>
<feature type="short sequence motif" description="Q motif" evidence="6">
    <location>
        <begin position="2"/>
        <end position="30"/>
    </location>
</feature>
<dbReference type="SMART" id="SM00490">
    <property type="entry name" value="HELICc"/>
    <property type="match status" value="1"/>
</dbReference>
<dbReference type="InterPro" id="IPR000629">
    <property type="entry name" value="RNA-helicase_DEAD-box_CS"/>
</dbReference>
<feature type="domain" description="Helicase ATP-binding" evidence="10">
    <location>
        <begin position="34"/>
        <end position="339"/>
    </location>
</feature>
<dbReference type="PANTHER" id="PTHR24031">
    <property type="entry name" value="RNA HELICASE"/>
    <property type="match status" value="1"/>
</dbReference>
<dbReference type="GO" id="GO:0003724">
    <property type="term" value="F:RNA helicase activity"/>
    <property type="evidence" value="ECO:0007669"/>
    <property type="project" value="UniProtKB-EC"/>
</dbReference>
<keyword evidence="3 7" id="KW-0347">Helicase</keyword>